<feature type="domain" description="N-acetyltransferase" evidence="1">
    <location>
        <begin position="7"/>
        <end position="197"/>
    </location>
</feature>
<dbReference type="Pfam" id="PF13673">
    <property type="entry name" value="Acetyltransf_10"/>
    <property type="match status" value="1"/>
</dbReference>
<reference evidence="2 3" key="1">
    <citation type="submission" date="2018-03" db="EMBL/GenBank/DDBJ databases">
        <title>Genomic Encyclopedia of Archaeal and Bacterial Type Strains, Phase II (KMG-II): from individual species to whole genera.</title>
        <authorList>
            <person name="Goeker M."/>
        </authorList>
    </citation>
    <scope>NUCLEOTIDE SEQUENCE [LARGE SCALE GENOMIC DNA]</scope>
    <source>
        <strain evidence="2 3">DSM 28354</strain>
    </source>
</reference>
<dbReference type="Proteomes" id="UP000238375">
    <property type="component" value="Unassembled WGS sequence"/>
</dbReference>
<keyword evidence="2" id="KW-0808">Transferase</keyword>
<sequence>MQQTTFTGIRPATTADRQAVIAIISSSFQDDPCFAWLLEPSDHPEKVRILTTYLVDETFANGQVYITDDQMGAALWHTSKAEPMSWLYVKRNLSLLWQLGIGSIRRCLRMQHYKTDHFPTEGSYAYLACIGVLPQAQGKGLANRLLTPVLQQYTAQRIPIFLETANATNVDIYERKGFSLTDTVQENDLSIYFMRHN</sequence>
<dbReference type="InterPro" id="IPR000182">
    <property type="entry name" value="GNAT_dom"/>
</dbReference>
<organism evidence="2 3">
    <name type="scientific">Spirosoma oryzae</name>
    <dbReference type="NCBI Taxonomy" id="1469603"/>
    <lineage>
        <taxon>Bacteria</taxon>
        <taxon>Pseudomonadati</taxon>
        <taxon>Bacteroidota</taxon>
        <taxon>Cytophagia</taxon>
        <taxon>Cytophagales</taxon>
        <taxon>Cytophagaceae</taxon>
        <taxon>Spirosoma</taxon>
    </lineage>
</organism>
<dbReference type="GO" id="GO:0016747">
    <property type="term" value="F:acyltransferase activity, transferring groups other than amino-acyl groups"/>
    <property type="evidence" value="ECO:0007669"/>
    <property type="project" value="InterPro"/>
</dbReference>
<dbReference type="OrthoDB" id="1452841at2"/>
<keyword evidence="3" id="KW-1185">Reference proteome</keyword>
<evidence type="ECO:0000313" key="2">
    <source>
        <dbReference type="EMBL" id="PRY44186.1"/>
    </source>
</evidence>
<proteinExistence type="predicted"/>
<dbReference type="AlphaFoldDB" id="A0A2T0TET6"/>
<accession>A0A2T0TET6</accession>
<evidence type="ECO:0000313" key="3">
    <source>
        <dbReference type="Proteomes" id="UP000238375"/>
    </source>
</evidence>
<dbReference type="SUPFAM" id="SSF55729">
    <property type="entry name" value="Acyl-CoA N-acyltransferases (Nat)"/>
    <property type="match status" value="1"/>
</dbReference>
<dbReference type="InterPro" id="IPR016181">
    <property type="entry name" value="Acyl_CoA_acyltransferase"/>
</dbReference>
<dbReference type="PROSITE" id="PS51186">
    <property type="entry name" value="GNAT"/>
    <property type="match status" value="1"/>
</dbReference>
<comment type="caution">
    <text evidence="2">The sequence shown here is derived from an EMBL/GenBank/DDBJ whole genome shotgun (WGS) entry which is preliminary data.</text>
</comment>
<dbReference type="EMBL" id="PVTE01000003">
    <property type="protein sequence ID" value="PRY44186.1"/>
    <property type="molecule type" value="Genomic_DNA"/>
</dbReference>
<dbReference type="PANTHER" id="PTHR42791">
    <property type="entry name" value="GNAT FAMILY ACETYLTRANSFERASE"/>
    <property type="match status" value="1"/>
</dbReference>
<name>A0A2T0TET6_9BACT</name>
<gene>
    <name evidence="2" type="ORF">CLV58_103155</name>
</gene>
<dbReference type="Gene3D" id="3.40.630.30">
    <property type="match status" value="1"/>
</dbReference>
<dbReference type="InterPro" id="IPR052523">
    <property type="entry name" value="Trichothecene_AcTrans"/>
</dbReference>
<dbReference type="PANTHER" id="PTHR42791:SF1">
    <property type="entry name" value="N-ACETYLTRANSFERASE DOMAIN-CONTAINING PROTEIN"/>
    <property type="match status" value="1"/>
</dbReference>
<dbReference type="CDD" id="cd04301">
    <property type="entry name" value="NAT_SF"/>
    <property type="match status" value="1"/>
</dbReference>
<evidence type="ECO:0000259" key="1">
    <source>
        <dbReference type="PROSITE" id="PS51186"/>
    </source>
</evidence>
<protein>
    <submittedName>
        <fullName evidence="2">Acetyltransferase (GNAT) family protein</fullName>
    </submittedName>
</protein>
<dbReference type="RefSeq" id="WP_146141364.1">
    <property type="nucleotide sequence ID" value="NZ_PVTE01000003.1"/>
</dbReference>